<dbReference type="InterPro" id="IPR001296">
    <property type="entry name" value="Glyco_trans_1"/>
</dbReference>
<dbReference type="EMBL" id="JARYZI010000003">
    <property type="protein sequence ID" value="MDH8677854.1"/>
    <property type="molecule type" value="Genomic_DNA"/>
</dbReference>
<evidence type="ECO:0000313" key="3">
    <source>
        <dbReference type="EMBL" id="MDH8677854.1"/>
    </source>
</evidence>
<dbReference type="Pfam" id="PF00534">
    <property type="entry name" value="Glycos_transf_1"/>
    <property type="match status" value="1"/>
</dbReference>
<keyword evidence="3" id="KW-0328">Glycosyltransferase</keyword>
<accession>A0ABT6NBQ7</accession>
<gene>
    <name evidence="3" type="ORF">QE109_06830</name>
</gene>
<dbReference type="PANTHER" id="PTHR46401:SF2">
    <property type="entry name" value="GLYCOSYLTRANSFERASE WBBK-RELATED"/>
    <property type="match status" value="1"/>
</dbReference>
<organism evidence="3 4">
    <name type="scientific">Fusibacter bizertensis</name>
    <dbReference type="NCBI Taxonomy" id="1488331"/>
    <lineage>
        <taxon>Bacteria</taxon>
        <taxon>Bacillati</taxon>
        <taxon>Bacillota</taxon>
        <taxon>Clostridia</taxon>
        <taxon>Eubacteriales</taxon>
        <taxon>Eubacteriales Family XII. Incertae Sedis</taxon>
        <taxon>Fusibacter</taxon>
    </lineage>
</organism>
<reference evidence="3 4" key="1">
    <citation type="submission" date="2023-04" db="EMBL/GenBank/DDBJ databases">
        <title>Fusibacter bizertensis strain WBS, isolated from littoral bottom sediments of the Arctic seas - biochemical and genomic analysis.</title>
        <authorList>
            <person name="Brioukhanov A.L."/>
        </authorList>
    </citation>
    <scope>NUCLEOTIDE SEQUENCE [LARGE SCALE GENOMIC DNA]</scope>
    <source>
        <strain evidence="3 4">WBS</strain>
    </source>
</reference>
<sequence length="366" mass="42578">MKYSLVKMQKIDKPRISVMSLADKVKGQGVGSAYSEQLNLIEERLDDVYDIKKNTLKSGAITHYHSINFRFFMHSLMNKKRTVRVGSVHFIPETIEGSITLPPWMKRIFYWYILEFYRSMDQLVTVNPIFIDKLVALGFDQENISYIPNFVSGEQFYKISKEEKKNVRARYGLDENDFVMLGVGQVQTRKGILDFVEVAKSCPDKKFVWAGGFSFGRITDGYDALSEVVENPPSNVRFLGIIDRSMMNEIYNMADIMFLPSYSELFPMTVLEAMNVGIPMLLRDLELYENILFDYYLRANDNNSFSALIERLSSDHAFYEKWAGQSQKGSQFYCRDSVGKMWEEYYAQMLELESSDHYVKKSKAYY</sequence>
<dbReference type="Proteomes" id="UP001158045">
    <property type="component" value="Unassembled WGS sequence"/>
</dbReference>
<protein>
    <submittedName>
        <fullName evidence="3">Glycosyltransferase family 4 protein</fullName>
        <ecNumber evidence="3">2.4.-.-</ecNumber>
    </submittedName>
</protein>
<dbReference type="EC" id="2.4.-.-" evidence="3"/>
<dbReference type="CDD" id="cd03801">
    <property type="entry name" value="GT4_PimA-like"/>
    <property type="match status" value="1"/>
</dbReference>
<keyword evidence="1 3" id="KW-0808">Transferase</keyword>
<dbReference type="SUPFAM" id="SSF53756">
    <property type="entry name" value="UDP-Glycosyltransferase/glycogen phosphorylase"/>
    <property type="match status" value="1"/>
</dbReference>
<proteinExistence type="predicted"/>
<evidence type="ECO:0000256" key="1">
    <source>
        <dbReference type="ARBA" id="ARBA00022679"/>
    </source>
</evidence>
<evidence type="ECO:0000313" key="4">
    <source>
        <dbReference type="Proteomes" id="UP001158045"/>
    </source>
</evidence>
<feature type="domain" description="Glycosyl transferase family 1" evidence="2">
    <location>
        <begin position="164"/>
        <end position="326"/>
    </location>
</feature>
<keyword evidence="4" id="KW-1185">Reference proteome</keyword>
<dbReference type="Gene3D" id="3.40.50.2000">
    <property type="entry name" value="Glycogen Phosphorylase B"/>
    <property type="match status" value="2"/>
</dbReference>
<comment type="caution">
    <text evidence="3">The sequence shown here is derived from an EMBL/GenBank/DDBJ whole genome shotgun (WGS) entry which is preliminary data.</text>
</comment>
<dbReference type="RefSeq" id="WP_281093679.1">
    <property type="nucleotide sequence ID" value="NZ_JARYZI010000003.1"/>
</dbReference>
<dbReference type="GO" id="GO:0016757">
    <property type="term" value="F:glycosyltransferase activity"/>
    <property type="evidence" value="ECO:0007669"/>
    <property type="project" value="UniProtKB-KW"/>
</dbReference>
<evidence type="ECO:0000259" key="2">
    <source>
        <dbReference type="Pfam" id="PF00534"/>
    </source>
</evidence>
<dbReference type="PANTHER" id="PTHR46401">
    <property type="entry name" value="GLYCOSYLTRANSFERASE WBBK-RELATED"/>
    <property type="match status" value="1"/>
</dbReference>
<name>A0ABT6NBQ7_9FIRM</name>